<evidence type="ECO:0000313" key="4">
    <source>
        <dbReference type="Proteomes" id="UP001193734"/>
    </source>
</evidence>
<dbReference type="EMBL" id="JABKKE010000014">
    <property type="protein sequence ID" value="NPE14505.1"/>
    <property type="molecule type" value="Genomic_DNA"/>
</dbReference>
<keyword evidence="1" id="KW-0472">Membrane</keyword>
<protein>
    <submittedName>
        <fullName evidence="3">Glycosyltransferase</fullName>
    </submittedName>
</protein>
<proteinExistence type="predicted"/>
<comment type="caution">
    <text evidence="3">The sequence shown here is derived from an EMBL/GenBank/DDBJ whole genome shotgun (WGS) entry which is preliminary data.</text>
</comment>
<dbReference type="RefSeq" id="WP_172177907.1">
    <property type="nucleotide sequence ID" value="NZ_CASGIA010000016.1"/>
</dbReference>
<dbReference type="Gene3D" id="3.90.550.10">
    <property type="entry name" value="Spore Coat Polysaccharide Biosynthesis Protein SpsA, Chain A"/>
    <property type="match status" value="1"/>
</dbReference>
<evidence type="ECO:0000259" key="2">
    <source>
        <dbReference type="Pfam" id="PF00535"/>
    </source>
</evidence>
<organism evidence="3 4">
    <name type="scientific">Xylanibacter rodentium</name>
    <dbReference type="NCBI Taxonomy" id="2736289"/>
    <lineage>
        <taxon>Bacteria</taxon>
        <taxon>Pseudomonadati</taxon>
        <taxon>Bacteroidota</taxon>
        <taxon>Bacteroidia</taxon>
        <taxon>Bacteroidales</taxon>
        <taxon>Prevotellaceae</taxon>
        <taxon>Xylanibacter</taxon>
    </lineage>
</organism>
<dbReference type="CDD" id="cd06433">
    <property type="entry name" value="GT_2_WfgS_like"/>
    <property type="match status" value="1"/>
</dbReference>
<evidence type="ECO:0000313" key="3">
    <source>
        <dbReference type="EMBL" id="NPE14505.1"/>
    </source>
</evidence>
<dbReference type="PANTHER" id="PTHR22916">
    <property type="entry name" value="GLYCOSYLTRANSFERASE"/>
    <property type="match status" value="1"/>
</dbReference>
<dbReference type="Pfam" id="PF00535">
    <property type="entry name" value="Glycos_transf_2"/>
    <property type="match status" value="1"/>
</dbReference>
<dbReference type="Proteomes" id="UP001193734">
    <property type="component" value="Unassembled WGS sequence"/>
</dbReference>
<dbReference type="InterPro" id="IPR001173">
    <property type="entry name" value="Glyco_trans_2-like"/>
</dbReference>
<dbReference type="GeneID" id="82157949"/>
<evidence type="ECO:0000256" key="1">
    <source>
        <dbReference type="SAM" id="Phobius"/>
    </source>
</evidence>
<keyword evidence="4" id="KW-1185">Reference proteome</keyword>
<keyword evidence="1" id="KW-0812">Transmembrane</keyword>
<feature type="transmembrane region" description="Helical" evidence="1">
    <location>
        <begin position="238"/>
        <end position="256"/>
    </location>
</feature>
<dbReference type="SUPFAM" id="SSF53448">
    <property type="entry name" value="Nucleotide-diphospho-sugar transferases"/>
    <property type="match status" value="1"/>
</dbReference>
<dbReference type="InterPro" id="IPR029044">
    <property type="entry name" value="Nucleotide-diphossugar_trans"/>
</dbReference>
<keyword evidence="1" id="KW-1133">Transmembrane helix</keyword>
<accession>A0ABX2AW06</accession>
<reference evidence="3 4" key="1">
    <citation type="submission" date="2020-05" db="EMBL/GenBank/DDBJ databases">
        <title>Distinct polysaccharide utilization as determinants for interspecies competition between intestinal Prevotella spp.</title>
        <authorList>
            <person name="Galvez E.J.C."/>
            <person name="Iljazovic A."/>
            <person name="Strowig T."/>
        </authorList>
    </citation>
    <scope>NUCLEOTIDE SEQUENCE [LARGE SCALE GENOMIC DNA]</scope>
    <source>
        <strain evidence="3 4">PROD</strain>
    </source>
</reference>
<gene>
    <name evidence="3" type="ORF">HPS55_09245</name>
</gene>
<feature type="domain" description="Glycosyltransferase 2-like" evidence="2">
    <location>
        <begin position="5"/>
        <end position="168"/>
    </location>
</feature>
<name>A0ABX2AW06_9BACT</name>
<sequence>MMKFSIITITYNAAEALPRTVDSVFAQTWPCVEHIIVDGASTDATLDVARDYERRSREADSGHDVVITSESDNGLYDAMNKGLDRATGDYVLFLNAGDFFPDAEVLTVVAAKACGEQMSHGNRPAVVYGDTDIVDSEGRYLYPRRLRPPRRLAWRSFMHGMLVCHQAFYARTDIARAIHYDLRYRYSADVDWCIRVMKAAERQGLPITNTGTTVACYTEEGQTTLHHRASLKERYRVMAYHYGALPTLLMHCWFVLRNFIRRLGFK</sequence>
<dbReference type="PANTHER" id="PTHR22916:SF67">
    <property type="entry name" value="COLANIC ACID BIOSYNTHESIS GLYCOSYL TRANSFERASE WCAE-RELATED"/>
    <property type="match status" value="1"/>
</dbReference>